<sequence>MGILFTKSDDKDLDETSTTKVISLEEHFERRVLRFMHLGGMGQYISSVTGLEREEIFRSGASRHQDQTCPIPDHHAAHIVSALVSNTIRTTHLELFEGVEEYLACTDIIPSDGTLWPTIGGEFDREQESLLKPLSTIVFDAEKTAEVTLKLEEFRDSFVEVFNAHIVINSWKYLPKRIVQLTKVHSKLSKVTAEDMFSTGRMGIILSKMWNM</sequence>
<reference evidence="1" key="1">
    <citation type="submission" date="2021-05" db="EMBL/GenBank/DDBJ databases">
        <authorList>
            <person name="Alioto T."/>
            <person name="Alioto T."/>
            <person name="Gomez Garrido J."/>
        </authorList>
    </citation>
    <scope>NUCLEOTIDE SEQUENCE</scope>
</reference>
<dbReference type="EMBL" id="HBUE01177136">
    <property type="protein sequence ID" value="CAG6518350.1"/>
    <property type="molecule type" value="Transcribed_RNA"/>
</dbReference>
<dbReference type="AlphaFoldDB" id="A0A8D8G1L2"/>
<dbReference type="EMBL" id="HBUE01177135">
    <property type="protein sequence ID" value="CAG6518349.1"/>
    <property type="molecule type" value="Transcribed_RNA"/>
</dbReference>
<organism evidence="1">
    <name type="scientific">Culex pipiens</name>
    <name type="common">House mosquito</name>
    <dbReference type="NCBI Taxonomy" id="7175"/>
    <lineage>
        <taxon>Eukaryota</taxon>
        <taxon>Metazoa</taxon>
        <taxon>Ecdysozoa</taxon>
        <taxon>Arthropoda</taxon>
        <taxon>Hexapoda</taxon>
        <taxon>Insecta</taxon>
        <taxon>Pterygota</taxon>
        <taxon>Neoptera</taxon>
        <taxon>Endopterygota</taxon>
        <taxon>Diptera</taxon>
        <taxon>Nematocera</taxon>
        <taxon>Culicoidea</taxon>
        <taxon>Culicidae</taxon>
        <taxon>Culicinae</taxon>
        <taxon>Culicini</taxon>
        <taxon>Culex</taxon>
        <taxon>Culex</taxon>
    </lineage>
</organism>
<dbReference type="EMBL" id="HBUE01282653">
    <property type="protein sequence ID" value="CAG6569881.1"/>
    <property type="molecule type" value="Transcribed_RNA"/>
</dbReference>
<proteinExistence type="predicted"/>
<dbReference type="EMBL" id="HBUE01115438">
    <property type="protein sequence ID" value="CAG6490395.1"/>
    <property type="molecule type" value="Transcribed_RNA"/>
</dbReference>
<name>A0A8D8G1L2_CULPI</name>
<accession>A0A8D8G1L2</accession>
<dbReference type="EMBL" id="HBUE01282654">
    <property type="protein sequence ID" value="CAG6569882.1"/>
    <property type="molecule type" value="Transcribed_RNA"/>
</dbReference>
<evidence type="ECO:0000313" key="1">
    <source>
        <dbReference type="EMBL" id="CAG6490394.1"/>
    </source>
</evidence>
<protein>
    <submittedName>
        <fullName evidence="1">(northern house mosquito) hypothetical protein</fullName>
    </submittedName>
</protein>
<dbReference type="EMBL" id="HBUE01115437">
    <property type="protein sequence ID" value="CAG6490394.1"/>
    <property type="molecule type" value="Transcribed_RNA"/>
</dbReference>